<keyword evidence="2" id="KW-1185">Reference proteome</keyword>
<dbReference type="EMBL" id="VYZN01000026">
    <property type="protein sequence ID" value="KAE9535286.1"/>
    <property type="molecule type" value="Genomic_DNA"/>
</dbReference>
<reference evidence="1 2" key="1">
    <citation type="submission" date="2019-08" db="EMBL/GenBank/DDBJ databases">
        <title>The genome of the soybean aphid Biotype 1, its phylome, world population structure and adaptation to the North American continent.</title>
        <authorList>
            <person name="Giordano R."/>
            <person name="Donthu R.K."/>
            <person name="Hernandez A.G."/>
            <person name="Wright C.L."/>
            <person name="Zimin A.V."/>
        </authorList>
    </citation>
    <scope>NUCLEOTIDE SEQUENCE [LARGE SCALE GENOMIC DNA]</scope>
    <source>
        <tissue evidence="1">Whole aphids</tissue>
    </source>
</reference>
<protein>
    <submittedName>
        <fullName evidence="1">Uncharacterized protein</fullName>
    </submittedName>
</protein>
<name>A0A6G0TMU7_APHGL</name>
<dbReference type="Proteomes" id="UP000475862">
    <property type="component" value="Unassembled WGS sequence"/>
</dbReference>
<organism evidence="1 2">
    <name type="scientific">Aphis glycines</name>
    <name type="common">Soybean aphid</name>
    <dbReference type="NCBI Taxonomy" id="307491"/>
    <lineage>
        <taxon>Eukaryota</taxon>
        <taxon>Metazoa</taxon>
        <taxon>Ecdysozoa</taxon>
        <taxon>Arthropoda</taxon>
        <taxon>Hexapoda</taxon>
        <taxon>Insecta</taxon>
        <taxon>Pterygota</taxon>
        <taxon>Neoptera</taxon>
        <taxon>Paraneoptera</taxon>
        <taxon>Hemiptera</taxon>
        <taxon>Sternorrhyncha</taxon>
        <taxon>Aphidomorpha</taxon>
        <taxon>Aphidoidea</taxon>
        <taxon>Aphididae</taxon>
        <taxon>Aphidini</taxon>
        <taxon>Aphis</taxon>
        <taxon>Aphis</taxon>
    </lineage>
</organism>
<accession>A0A6G0TMU7</accession>
<proteinExistence type="predicted"/>
<gene>
    <name evidence="1" type="ORF">AGLY_008019</name>
</gene>
<sequence>MVNENVKVLNIVKPKSAFLTGNEVHGVRCRYSSTDSTTVAGLNSINITIRHDCMFLRLLCRSHRQLSSTKRLCFEYFIGLAVCGSRYPLDRISLDFTVRRRISSVVDSSSSRSAVILCHCDSTHSSTIYYYSGSWAVVVVVIVETAIGYNNNNNNLNNTMTTMAMITSDTK</sequence>
<evidence type="ECO:0000313" key="1">
    <source>
        <dbReference type="EMBL" id="KAE9535286.1"/>
    </source>
</evidence>
<dbReference type="AlphaFoldDB" id="A0A6G0TMU7"/>
<comment type="caution">
    <text evidence="1">The sequence shown here is derived from an EMBL/GenBank/DDBJ whole genome shotgun (WGS) entry which is preliminary data.</text>
</comment>
<evidence type="ECO:0000313" key="2">
    <source>
        <dbReference type="Proteomes" id="UP000475862"/>
    </source>
</evidence>